<dbReference type="AlphaFoldDB" id="A0A222G4S7"/>
<keyword evidence="2" id="KW-0238">DNA-binding</keyword>
<sequence length="78" mass="8975">MSDLVKEFGKMLRLKRKSAGYSQESFAAYVGIERGNYGKMERGAVNIKLETLYKLTNALNCEFEEIMPSRLKHKIDLD</sequence>
<evidence type="ECO:0000259" key="4">
    <source>
        <dbReference type="PROSITE" id="PS50943"/>
    </source>
</evidence>
<dbReference type="PANTHER" id="PTHR46797">
    <property type="entry name" value="HTH-TYPE TRANSCRIPTIONAL REGULATOR"/>
    <property type="match status" value="1"/>
</dbReference>
<feature type="domain" description="HTH cro/C1-type" evidence="4">
    <location>
        <begin position="12"/>
        <end position="66"/>
    </location>
</feature>
<dbReference type="GO" id="GO:0003677">
    <property type="term" value="F:DNA binding"/>
    <property type="evidence" value="ECO:0007669"/>
    <property type="project" value="UniProtKB-KW"/>
</dbReference>
<dbReference type="GO" id="GO:0005829">
    <property type="term" value="C:cytosol"/>
    <property type="evidence" value="ECO:0007669"/>
    <property type="project" value="TreeGrafter"/>
</dbReference>
<dbReference type="InterPro" id="IPR010982">
    <property type="entry name" value="Lambda_DNA-bd_dom_sf"/>
</dbReference>
<dbReference type="KEGG" id="cber:B5D82_03450"/>
<organism evidence="5 6">
    <name type="scientific">Cognaticolwellia beringensis</name>
    <dbReference type="NCBI Taxonomy" id="1967665"/>
    <lineage>
        <taxon>Bacteria</taxon>
        <taxon>Pseudomonadati</taxon>
        <taxon>Pseudomonadota</taxon>
        <taxon>Gammaproteobacteria</taxon>
        <taxon>Alteromonadales</taxon>
        <taxon>Colwelliaceae</taxon>
        <taxon>Cognaticolwellia</taxon>
    </lineage>
</organism>
<proteinExistence type="predicted"/>
<reference evidence="5 6" key="1">
    <citation type="submission" date="2017-08" db="EMBL/GenBank/DDBJ databases">
        <title>Complete genome of Colwellia sp. NB097-1, a psychrophile bacterium ioslated from Bering Sea.</title>
        <authorList>
            <person name="Chen X."/>
        </authorList>
    </citation>
    <scope>NUCLEOTIDE SEQUENCE [LARGE SCALE GENOMIC DNA]</scope>
    <source>
        <strain evidence="5 6">NB097-1</strain>
    </source>
</reference>
<keyword evidence="6" id="KW-1185">Reference proteome</keyword>
<keyword evidence="1" id="KW-0805">Transcription regulation</keyword>
<accession>A0A222G4S7</accession>
<dbReference type="RefSeq" id="WP_081149267.1">
    <property type="nucleotide sequence ID" value="NZ_CP020465.1"/>
</dbReference>
<dbReference type="SUPFAM" id="SSF47413">
    <property type="entry name" value="lambda repressor-like DNA-binding domains"/>
    <property type="match status" value="1"/>
</dbReference>
<dbReference type="CDD" id="cd00093">
    <property type="entry name" value="HTH_XRE"/>
    <property type="match status" value="1"/>
</dbReference>
<dbReference type="InterPro" id="IPR001387">
    <property type="entry name" value="Cro/C1-type_HTH"/>
</dbReference>
<dbReference type="Pfam" id="PF01381">
    <property type="entry name" value="HTH_3"/>
    <property type="match status" value="1"/>
</dbReference>
<dbReference type="Proteomes" id="UP000202259">
    <property type="component" value="Chromosome"/>
</dbReference>
<evidence type="ECO:0000313" key="5">
    <source>
        <dbReference type="EMBL" id="ASP46916.1"/>
    </source>
</evidence>
<dbReference type="Gene3D" id="1.10.260.40">
    <property type="entry name" value="lambda repressor-like DNA-binding domains"/>
    <property type="match status" value="1"/>
</dbReference>
<evidence type="ECO:0000256" key="1">
    <source>
        <dbReference type="ARBA" id="ARBA00023015"/>
    </source>
</evidence>
<dbReference type="SMART" id="SM00530">
    <property type="entry name" value="HTH_XRE"/>
    <property type="match status" value="1"/>
</dbReference>
<dbReference type="InterPro" id="IPR050807">
    <property type="entry name" value="TransReg_Diox_bact_type"/>
</dbReference>
<name>A0A222G4S7_9GAMM</name>
<evidence type="ECO:0000313" key="6">
    <source>
        <dbReference type="Proteomes" id="UP000202259"/>
    </source>
</evidence>
<dbReference type="PANTHER" id="PTHR46797:SF23">
    <property type="entry name" value="HTH-TYPE TRANSCRIPTIONAL REGULATOR SUTR"/>
    <property type="match status" value="1"/>
</dbReference>
<gene>
    <name evidence="5" type="ORF">B5D82_03450</name>
</gene>
<dbReference type="PROSITE" id="PS50943">
    <property type="entry name" value="HTH_CROC1"/>
    <property type="match status" value="1"/>
</dbReference>
<evidence type="ECO:0000256" key="3">
    <source>
        <dbReference type="ARBA" id="ARBA00023163"/>
    </source>
</evidence>
<dbReference type="GO" id="GO:0003700">
    <property type="term" value="F:DNA-binding transcription factor activity"/>
    <property type="evidence" value="ECO:0007669"/>
    <property type="project" value="TreeGrafter"/>
</dbReference>
<dbReference type="OrthoDB" id="9800901at2"/>
<keyword evidence="3" id="KW-0804">Transcription</keyword>
<evidence type="ECO:0000256" key="2">
    <source>
        <dbReference type="ARBA" id="ARBA00023125"/>
    </source>
</evidence>
<protein>
    <submittedName>
        <fullName evidence="5">XRE family transcriptional regulator</fullName>
    </submittedName>
</protein>
<dbReference type="EMBL" id="CP020465">
    <property type="protein sequence ID" value="ASP46916.1"/>
    <property type="molecule type" value="Genomic_DNA"/>
</dbReference>